<name>G3Y295_ASPNA</name>
<gene>
    <name evidence="2" type="ORF">ASPNIDRAFT_36796</name>
</gene>
<dbReference type="VEuPathDB" id="FungiDB:ASPNIDRAFT2_36796"/>
<proteinExistence type="predicted"/>
<evidence type="ECO:0000256" key="1">
    <source>
        <dbReference type="SAM" id="MobiDB-lite"/>
    </source>
</evidence>
<dbReference type="HOGENOM" id="CLU_1749202_0_0_1"/>
<protein>
    <submittedName>
        <fullName evidence="2">Uncharacterized protein</fullName>
    </submittedName>
</protein>
<sequence>MSDKDDGHGDEKQQQQQQDEIEREASLSYRWPEGSWPEVGLKQGPPLRLRLRLFPPPTPTPFWGLFLALFPVFGSIGRLPEDPPRASRLLELTDSEPVDPRRVLLLTKRTSRDDIGRGKGPPNSRPSAVERRSRTISPGPCLEEFSKIA</sequence>
<feature type="region of interest" description="Disordered" evidence="1">
    <location>
        <begin position="107"/>
        <end position="139"/>
    </location>
</feature>
<dbReference type="Proteomes" id="UP000009038">
    <property type="component" value="Unassembled WGS sequence"/>
</dbReference>
<dbReference type="EMBL" id="ACJE01000010">
    <property type="protein sequence ID" value="EHA22766.1"/>
    <property type="molecule type" value="Genomic_DNA"/>
</dbReference>
<organism evidence="2 3">
    <name type="scientific">Aspergillus niger (strain ATCC 1015 / CBS 113.46 / FGSC A1144 / LSHB Ac4 / NCTC 3858a / NRRL 328 / USDA 3528.7)</name>
    <dbReference type="NCBI Taxonomy" id="380704"/>
    <lineage>
        <taxon>Eukaryota</taxon>
        <taxon>Fungi</taxon>
        <taxon>Dikarya</taxon>
        <taxon>Ascomycota</taxon>
        <taxon>Pezizomycotina</taxon>
        <taxon>Eurotiomycetes</taxon>
        <taxon>Eurotiomycetidae</taxon>
        <taxon>Eurotiales</taxon>
        <taxon>Aspergillaceae</taxon>
        <taxon>Aspergillus</taxon>
        <taxon>Aspergillus subgen. Circumdati</taxon>
    </lineage>
</organism>
<reference evidence="2 3" key="1">
    <citation type="journal article" date="2011" name="Genome Res.">
        <title>Comparative genomics of citric-acid-producing Aspergillus niger ATCC 1015 versus enzyme-producing CBS 513.88.</title>
        <authorList>
            <person name="Andersen M.R."/>
            <person name="Salazar M.P."/>
            <person name="Schaap P.J."/>
            <person name="van de Vondervoort P.J."/>
            <person name="Culley D."/>
            <person name="Thykaer J."/>
            <person name="Frisvad J.C."/>
            <person name="Nielsen K.F."/>
            <person name="Albang R."/>
            <person name="Albermann K."/>
            <person name="Berka R.M."/>
            <person name="Braus G.H."/>
            <person name="Braus-Stromeyer S.A."/>
            <person name="Corrochano L.M."/>
            <person name="Dai Z."/>
            <person name="van Dijck P.W."/>
            <person name="Hofmann G."/>
            <person name="Lasure L.L."/>
            <person name="Magnuson J.K."/>
            <person name="Menke H."/>
            <person name="Meijer M."/>
            <person name="Meijer S.L."/>
            <person name="Nielsen J.B."/>
            <person name="Nielsen M.L."/>
            <person name="van Ooyen A.J."/>
            <person name="Pel H.J."/>
            <person name="Poulsen L."/>
            <person name="Samson R.A."/>
            <person name="Stam H."/>
            <person name="Tsang A."/>
            <person name="van den Brink J.M."/>
            <person name="Atkins A."/>
            <person name="Aerts A."/>
            <person name="Shapiro H."/>
            <person name="Pangilinan J."/>
            <person name="Salamov A."/>
            <person name="Lou Y."/>
            <person name="Lindquist E."/>
            <person name="Lucas S."/>
            <person name="Grimwood J."/>
            <person name="Grigoriev I.V."/>
            <person name="Kubicek C.P."/>
            <person name="Martinez D."/>
            <person name="van Peij N.N."/>
            <person name="Roubos J.A."/>
            <person name="Nielsen J."/>
            <person name="Baker S.E."/>
        </authorList>
    </citation>
    <scope>NUCLEOTIDE SEQUENCE [LARGE SCALE GENOMIC DNA]</scope>
    <source>
        <strain evidence="3">ATCC 1015 / CBS 113.46 / FGSC A1144 / LSHB Ac4 / NCTC 3858a / NRRL 328 / USDA 3528.7</strain>
    </source>
</reference>
<accession>G3Y295</accession>
<comment type="caution">
    <text evidence="2">The sequence shown here is derived from an EMBL/GenBank/DDBJ whole genome shotgun (WGS) entry which is preliminary data.</text>
</comment>
<evidence type="ECO:0000313" key="3">
    <source>
        <dbReference type="Proteomes" id="UP000009038"/>
    </source>
</evidence>
<feature type="compositionally biased region" description="Basic and acidic residues" evidence="1">
    <location>
        <begin position="1"/>
        <end position="13"/>
    </location>
</feature>
<feature type="region of interest" description="Disordered" evidence="1">
    <location>
        <begin position="1"/>
        <end position="29"/>
    </location>
</feature>
<evidence type="ECO:0000313" key="2">
    <source>
        <dbReference type="EMBL" id="EHA22766.1"/>
    </source>
</evidence>
<dbReference type="AlphaFoldDB" id="G3Y295"/>